<dbReference type="AlphaFoldDB" id="U7UNS1"/>
<dbReference type="EMBL" id="AWXA01000020">
    <property type="protein sequence ID" value="ERT60549.1"/>
    <property type="molecule type" value="Genomic_DNA"/>
</dbReference>
<dbReference type="STRING" id="1111454.HMPREF1250_0455"/>
<keyword evidence="3" id="KW-1185">Reference proteome</keyword>
<dbReference type="PATRIC" id="fig|1111454.3.peg.849"/>
<evidence type="ECO:0000313" key="2">
    <source>
        <dbReference type="EMBL" id="ERT60549.1"/>
    </source>
</evidence>
<accession>U7UNS1</accession>
<organism evidence="2 3">
    <name type="scientific">Megasphaera vaginalis</name>
    <name type="common">ex Srinivasan et al. 2021</name>
    <dbReference type="NCBI Taxonomy" id="1111454"/>
    <lineage>
        <taxon>Bacteria</taxon>
        <taxon>Bacillati</taxon>
        <taxon>Bacillota</taxon>
        <taxon>Negativicutes</taxon>
        <taxon>Veillonellales</taxon>
        <taxon>Veillonellaceae</taxon>
        <taxon>Megasphaera</taxon>
    </lineage>
</organism>
<dbReference type="GO" id="GO:1990351">
    <property type="term" value="C:transporter complex"/>
    <property type="evidence" value="ECO:0007669"/>
    <property type="project" value="TreeGrafter"/>
</dbReference>
<dbReference type="PROSITE" id="PS00430">
    <property type="entry name" value="TONB_DEPENDENT_REC_1"/>
    <property type="match status" value="1"/>
</dbReference>
<evidence type="ECO:0000313" key="3">
    <source>
        <dbReference type="Proteomes" id="UP000017090"/>
    </source>
</evidence>
<dbReference type="eggNOG" id="COG1452">
    <property type="taxonomic scope" value="Bacteria"/>
</dbReference>
<sequence length="512" mass="57520">MNKKLTLSVMALLVQMSVTTVAAADAVSLKERIEQPNSRPTAAVSVTDGMSVIPVDLDRAARDSDPSLPQPPVKLTADSLSVRASDHRVQGRGNVDVYQGVDELHTGYVEGNSQSQQYHAPGEVLYISGGQVVNGKDMVYDGAKKSASMATVNGYVQGGDVPLYIRGTSAQLDNGVVYIRRGLITTPHAVAETPDYYLTGDDIRIYPGDRFTSENTKLWFKHVCILTYGHYEGNLTPEGNKRSWLFSLLPQPTYNSDDGLGLRGATIFPLNQNGGLSLDVAYQLHFSGGFKPQVLLHQRTHYGDFTFGYSKEESTDNTDHIWAVRWPELRYYLPRLYFGGSGIYLDGSAAWGRWSEDGRRTGLHKGYRGEISHAPIAIWNGADVRFFAGYRRDLYDAYAAERSDSYWGTVLHQRLTDRLWTTLWYRKHNISGYTPYRFDTIDKPRQKGISLGYVLTPRDTFIFSLGKDLDNGDISERNYTWVRDLHSFVATVTYKQIEKQWDVAVIAKDFDL</sequence>
<gene>
    <name evidence="2" type="ORF">HMPREF1250_0455</name>
</gene>
<dbReference type="OrthoDB" id="1629906at2"/>
<proteinExistence type="predicted"/>
<evidence type="ECO:0008006" key="4">
    <source>
        <dbReference type="Google" id="ProtNLM"/>
    </source>
</evidence>
<dbReference type="Proteomes" id="UP000017090">
    <property type="component" value="Unassembled WGS sequence"/>
</dbReference>
<dbReference type="InterPro" id="IPR050218">
    <property type="entry name" value="LptD"/>
</dbReference>
<feature type="chain" id="PRO_5039331147" description="Organic solvent tolerance protein OstA" evidence="1">
    <location>
        <begin position="23"/>
        <end position="512"/>
    </location>
</feature>
<evidence type="ECO:0000256" key="1">
    <source>
        <dbReference type="SAM" id="SignalP"/>
    </source>
</evidence>
<name>U7UNS1_9FIRM</name>
<dbReference type="GO" id="GO:0009279">
    <property type="term" value="C:cell outer membrane"/>
    <property type="evidence" value="ECO:0007669"/>
    <property type="project" value="TreeGrafter"/>
</dbReference>
<feature type="signal peptide" evidence="1">
    <location>
        <begin position="1"/>
        <end position="22"/>
    </location>
</feature>
<protein>
    <recommendedName>
        <fullName evidence="4">Organic solvent tolerance protein OstA</fullName>
    </recommendedName>
</protein>
<keyword evidence="1" id="KW-0732">Signal</keyword>
<comment type="caution">
    <text evidence="2">The sequence shown here is derived from an EMBL/GenBank/DDBJ whole genome shotgun (WGS) entry which is preliminary data.</text>
</comment>
<reference evidence="2 3" key="1">
    <citation type="submission" date="2013-09" db="EMBL/GenBank/DDBJ databases">
        <authorList>
            <person name="Durkin A.S."/>
            <person name="Haft D.R."/>
            <person name="McCorrison J."/>
            <person name="Torralba M."/>
            <person name="Gillis M."/>
            <person name="Haft D.H."/>
            <person name="Methe B."/>
            <person name="Sutton G."/>
            <person name="Nelson K.E."/>
        </authorList>
    </citation>
    <scope>NUCLEOTIDE SEQUENCE [LARGE SCALE GENOMIC DNA]</scope>
    <source>
        <strain evidence="2 3">BV3C16-1</strain>
    </source>
</reference>
<dbReference type="PANTHER" id="PTHR30189">
    <property type="entry name" value="LPS-ASSEMBLY PROTEIN"/>
    <property type="match status" value="1"/>
</dbReference>
<dbReference type="PANTHER" id="PTHR30189:SF1">
    <property type="entry name" value="LPS-ASSEMBLY PROTEIN LPTD"/>
    <property type="match status" value="1"/>
</dbReference>
<dbReference type="InterPro" id="IPR010916">
    <property type="entry name" value="TonB_box_CS"/>
</dbReference>
<dbReference type="RefSeq" id="WP_023053330.1">
    <property type="nucleotide sequence ID" value="NZ_AWXA01000020.1"/>
</dbReference>